<name>A0AA36CZK5_9BILA</name>
<keyword evidence="4" id="KW-1185">Reference proteome</keyword>
<feature type="non-terminal residue" evidence="3">
    <location>
        <position position="272"/>
    </location>
</feature>
<reference evidence="3" key="1">
    <citation type="submission" date="2023-06" db="EMBL/GenBank/DDBJ databases">
        <authorList>
            <person name="Delattre M."/>
        </authorList>
    </citation>
    <scope>NUCLEOTIDE SEQUENCE</scope>
    <source>
        <strain evidence="3">AF72</strain>
    </source>
</reference>
<evidence type="ECO:0000256" key="1">
    <source>
        <dbReference type="SAM" id="Coils"/>
    </source>
</evidence>
<gene>
    <name evidence="3" type="ORF">MSPICULIGERA_LOCUS16561</name>
</gene>
<feature type="coiled-coil region" evidence="1">
    <location>
        <begin position="75"/>
        <end position="132"/>
    </location>
</feature>
<dbReference type="Proteomes" id="UP001177023">
    <property type="component" value="Unassembled WGS sequence"/>
</dbReference>
<dbReference type="EMBL" id="CATQJA010002653">
    <property type="protein sequence ID" value="CAJ0578302.1"/>
    <property type="molecule type" value="Genomic_DNA"/>
</dbReference>
<accession>A0AA36CZK5</accession>
<feature type="region of interest" description="Disordered" evidence="2">
    <location>
        <begin position="253"/>
        <end position="272"/>
    </location>
</feature>
<sequence length="272" mass="30587">METATFLQEEIELRTQQNNYAKELLNEMCGLIEQSLTLMEENKTDVGKLEADMVSLATDVENEGNKLRERIHWLHETISRESQLAKETLAEKEQQIDDHVEMRESAISEQELYNLERQVEDLEGRLLEIDDILTTTADIRSRLGMLKEQAQEALQRQQIIDDKPAPSSYRLSSAAGELTRVLLQAEEMLDFLTGSKEADLELEAINLLNTITPMRVRAEQNANATDGTALRFLADVECATGKVFGIRPNAPTNYGKITEQDGDSTNTSLASV</sequence>
<dbReference type="AlphaFoldDB" id="A0AA36CZK5"/>
<evidence type="ECO:0000313" key="4">
    <source>
        <dbReference type="Proteomes" id="UP001177023"/>
    </source>
</evidence>
<evidence type="ECO:0000313" key="3">
    <source>
        <dbReference type="EMBL" id="CAJ0578302.1"/>
    </source>
</evidence>
<protein>
    <submittedName>
        <fullName evidence="3">Uncharacterized protein</fullName>
    </submittedName>
</protein>
<comment type="caution">
    <text evidence="3">The sequence shown here is derived from an EMBL/GenBank/DDBJ whole genome shotgun (WGS) entry which is preliminary data.</text>
</comment>
<organism evidence="3 4">
    <name type="scientific">Mesorhabditis spiculigera</name>
    <dbReference type="NCBI Taxonomy" id="96644"/>
    <lineage>
        <taxon>Eukaryota</taxon>
        <taxon>Metazoa</taxon>
        <taxon>Ecdysozoa</taxon>
        <taxon>Nematoda</taxon>
        <taxon>Chromadorea</taxon>
        <taxon>Rhabditida</taxon>
        <taxon>Rhabditina</taxon>
        <taxon>Rhabditomorpha</taxon>
        <taxon>Rhabditoidea</taxon>
        <taxon>Rhabditidae</taxon>
        <taxon>Mesorhabditinae</taxon>
        <taxon>Mesorhabditis</taxon>
    </lineage>
</organism>
<feature type="compositionally biased region" description="Polar residues" evidence="2">
    <location>
        <begin position="263"/>
        <end position="272"/>
    </location>
</feature>
<evidence type="ECO:0000256" key="2">
    <source>
        <dbReference type="SAM" id="MobiDB-lite"/>
    </source>
</evidence>
<proteinExistence type="predicted"/>
<keyword evidence="1" id="KW-0175">Coiled coil</keyword>